<protein>
    <submittedName>
        <fullName evidence="6">Pentatricopeptide repeat-containing protein At3g18020</fullName>
    </submittedName>
</protein>
<keyword evidence="2" id="KW-0677">Repeat</keyword>
<feature type="repeat" description="PPR" evidence="3">
    <location>
        <begin position="438"/>
        <end position="472"/>
    </location>
</feature>
<name>A0AB40B915_DIOCR</name>
<keyword evidence="5" id="KW-1185">Reference proteome</keyword>
<dbReference type="AlphaFoldDB" id="A0AB40B915"/>
<evidence type="ECO:0000256" key="2">
    <source>
        <dbReference type="ARBA" id="ARBA00022737"/>
    </source>
</evidence>
<dbReference type="Gene3D" id="1.25.40.10">
    <property type="entry name" value="Tetratricopeptide repeat domain"/>
    <property type="match status" value="5"/>
</dbReference>
<gene>
    <name evidence="6" type="primary">LOC120260346</name>
</gene>
<feature type="region of interest" description="Disordered" evidence="4">
    <location>
        <begin position="665"/>
        <end position="686"/>
    </location>
</feature>
<dbReference type="InterPro" id="IPR011990">
    <property type="entry name" value="TPR-like_helical_dom_sf"/>
</dbReference>
<organism evidence="5 6">
    <name type="scientific">Dioscorea cayennensis subsp. rotundata</name>
    <name type="common">White Guinea yam</name>
    <name type="synonym">Dioscorea rotundata</name>
    <dbReference type="NCBI Taxonomy" id="55577"/>
    <lineage>
        <taxon>Eukaryota</taxon>
        <taxon>Viridiplantae</taxon>
        <taxon>Streptophyta</taxon>
        <taxon>Embryophyta</taxon>
        <taxon>Tracheophyta</taxon>
        <taxon>Spermatophyta</taxon>
        <taxon>Magnoliopsida</taxon>
        <taxon>Liliopsida</taxon>
        <taxon>Dioscoreales</taxon>
        <taxon>Dioscoreaceae</taxon>
        <taxon>Dioscorea</taxon>
    </lineage>
</organism>
<evidence type="ECO:0000313" key="5">
    <source>
        <dbReference type="Proteomes" id="UP001515500"/>
    </source>
</evidence>
<feature type="repeat" description="PPR" evidence="3">
    <location>
        <begin position="615"/>
        <end position="649"/>
    </location>
</feature>
<dbReference type="RefSeq" id="XP_039123727.1">
    <property type="nucleotide sequence ID" value="XM_039267793.1"/>
</dbReference>
<dbReference type="Pfam" id="PF01535">
    <property type="entry name" value="PPR"/>
    <property type="match status" value="3"/>
</dbReference>
<dbReference type="Proteomes" id="UP001515500">
    <property type="component" value="Chromosome 5"/>
</dbReference>
<feature type="region of interest" description="Disordered" evidence="4">
    <location>
        <begin position="717"/>
        <end position="737"/>
    </location>
</feature>
<sequence length="748" mass="84086">MALRSLTNLVVTPPTKNLVIILRLLSNTSAHQNHDEEKQSVSNRAYWTKRIHGLCAQDHNPDEALRLLDRLRLRGYRPDPLNIASIIHALCDLHRFADAHRRLLFSIASLCLPDDRTANVLLARLLDARTPLPTLQVLNSLIAAKPSFVPSLTNYNRLIDQLSSDSHPSEARDLMVSMKTRGRLPNAVTFTALINGFSRCGEMDHARHLFDEMLTSGVSPNSLTYSVLLKGVLKQRRVEQADELMRELWSRMAMEKDSSINSAAFANLVDALCREGFFHEVFRIAEEMPQGKFVCEEFAYSQMIDSLCGAGKHHGASRIVYIMRKRGFFPSIVSYSCIIHGLSKEGEGGCMRAYQLFKEGIGFGYSLPEPTYKALIEGLCRQKDLDKAKEVLEFMLQKDGVDNTRIYNMFLSSLHLVDNPSEQLNVLVLMLQKQCQPDVVTLNIVIHGFCKIGRVNEAIKILDDMLSGTFAGPDVVTFTAIIGGLLEIAKPKEAVDLLRRKMAECQCTPNVVTYNVVIGGLCKLKMIDEAMEIFNEMVAKGVIADCTTYTVIIDGLFNASRLEDAKKFWDETVWPSKLHNDYVYAAIFRGLCHLGELNEACDFLYELVNCGVTPGIVSYNILIDNACKQGLKREAYQIMSEIRKNGLEPDAVTWRILGKFHEKERKAEDSGSESSSTMREDEECDNKNEQCADTLEGLVDPSLSNALFEDNIEDENCKASEGIRQQTHSNQEQREPLSRIARRVFGLL</sequence>
<accession>A0AB40B915</accession>
<proteinExistence type="inferred from homology"/>
<dbReference type="Pfam" id="PF13041">
    <property type="entry name" value="PPR_2"/>
    <property type="match status" value="4"/>
</dbReference>
<dbReference type="PANTHER" id="PTHR46128">
    <property type="entry name" value="MITOCHONDRIAL GROUP I INTRON SPLICING FACTOR CCM1"/>
    <property type="match status" value="1"/>
</dbReference>
<comment type="similarity">
    <text evidence="1">Belongs to the PPR family. P subfamily.</text>
</comment>
<reference evidence="6" key="1">
    <citation type="submission" date="2025-08" db="UniProtKB">
        <authorList>
            <consortium name="RefSeq"/>
        </authorList>
    </citation>
    <scope>IDENTIFICATION</scope>
</reference>
<feature type="repeat" description="PPR" evidence="3">
    <location>
        <begin position="261"/>
        <end position="295"/>
    </location>
</feature>
<dbReference type="PROSITE" id="PS51375">
    <property type="entry name" value="PPR"/>
    <property type="match status" value="10"/>
</dbReference>
<feature type="repeat" description="PPR" evidence="3">
    <location>
        <begin position="296"/>
        <end position="330"/>
    </location>
</feature>
<evidence type="ECO:0000256" key="3">
    <source>
        <dbReference type="PROSITE-ProRule" id="PRU00708"/>
    </source>
</evidence>
<feature type="repeat" description="PPR" evidence="3">
    <location>
        <begin position="474"/>
        <end position="509"/>
    </location>
</feature>
<evidence type="ECO:0000256" key="4">
    <source>
        <dbReference type="SAM" id="MobiDB-lite"/>
    </source>
</evidence>
<dbReference type="GeneID" id="120260346"/>
<dbReference type="Pfam" id="PF12854">
    <property type="entry name" value="PPR_1"/>
    <property type="match status" value="2"/>
</dbReference>
<dbReference type="NCBIfam" id="TIGR00756">
    <property type="entry name" value="PPR"/>
    <property type="match status" value="8"/>
</dbReference>
<dbReference type="PANTHER" id="PTHR46128:SF66">
    <property type="entry name" value="PENTACOTRIPEPTIDE-REPEAT REGION OF PRORP DOMAIN-CONTAINING PROTEIN"/>
    <property type="match status" value="1"/>
</dbReference>
<feature type="repeat" description="PPR" evidence="3">
    <location>
        <begin position="510"/>
        <end position="544"/>
    </location>
</feature>
<feature type="repeat" description="PPR" evidence="3">
    <location>
        <begin position="580"/>
        <end position="614"/>
    </location>
</feature>
<evidence type="ECO:0000256" key="1">
    <source>
        <dbReference type="ARBA" id="ARBA00007626"/>
    </source>
</evidence>
<dbReference type="InterPro" id="IPR050872">
    <property type="entry name" value="PPR_P_subfamily"/>
</dbReference>
<feature type="repeat" description="PPR" evidence="3">
    <location>
        <begin position="186"/>
        <end position="220"/>
    </location>
</feature>
<dbReference type="InterPro" id="IPR002885">
    <property type="entry name" value="PPR_rpt"/>
</dbReference>
<feature type="repeat" description="PPR" evidence="3">
    <location>
        <begin position="43"/>
        <end position="78"/>
    </location>
</feature>
<feature type="repeat" description="PPR" evidence="3">
    <location>
        <begin position="368"/>
        <end position="398"/>
    </location>
</feature>
<evidence type="ECO:0000313" key="6">
    <source>
        <dbReference type="RefSeq" id="XP_039123727.1"/>
    </source>
</evidence>